<keyword evidence="4" id="KW-1185">Reference proteome</keyword>
<evidence type="ECO:0000313" key="4">
    <source>
        <dbReference type="Proteomes" id="UP000697802"/>
    </source>
</evidence>
<dbReference type="RefSeq" id="WP_133816439.1">
    <property type="nucleotide sequence ID" value="NZ_CAWPIF010000041.1"/>
</dbReference>
<dbReference type="InterPro" id="IPR042099">
    <property type="entry name" value="ANL_N_sf"/>
</dbReference>
<dbReference type="InterPro" id="IPR000873">
    <property type="entry name" value="AMP-dep_synth/lig_dom"/>
</dbReference>
<dbReference type="PANTHER" id="PTHR43201:SF8">
    <property type="entry name" value="ACYL-COA SYNTHETASE FAMILY MEMBER 3"/>
    <property type="match status" value="1"/>
</dbReference>
<sequence>MDCYIKENGTLVDDERFIHLVRGGTYTEFTDRLDQCLDSGRVPVISDHQVLEAHLDKTRAGVLPLLESEFATEDRKPYYIISTSGTTGTPRLYKFTRDSVLAHTNATMKRMGYGMGTKVLSIVPPWSSYGFSLYCLKRLKGVDVCFSRPGRISSLLYFIKEEKIASLEAFPDIYRILNNHFASKPQDTVLLESVETFCSGGEKLPPAILARFTALTGKLILDGYGLTEAGPNVAIACRDNYRPGSVGTFLPGIEYKICDKQILHIRSPFQGIPLGQEAEYCFINTGDIVRYDGHLEILGRYDNLIYNRGKTISPEYFEGQFNTLFEKYNFIIRKNGKHLCLYVSEELNDQELARLRASTPFREVGISKIQFSMSQGANGKTIVNL</sequence>
<comment type="caution">
    <text evidence="3">The sequence shown here is derived from an EMBL/GenBank/DDBJ whole genome shotgun (WGS) entry which is preliminary data.</text>
</comment>
<accession>A0ABX0GKF5</accession>
<dbReference type="Proteomes" id="UP000697802">
    <property type="component" value="Unassembled WGS sequence"/>
</dbReference>
<evidence type="ECO:0000256" key="1">
    <source>
        <dbReference type="ARBA" id="ARBA00006432"/>
    </source>
</evidence>
<organism evidence="3 4">
    <name type="scientific">Photorhabdus tasmaniensis</name>
    <dbReference type="NCBI Taxonomy" id="1004159"/>
    <lineage>
        <taxon>Bacteria</taxon>
        <taxon>Pseudomonadati</taxon>
        <taxon>Pseudomonadota</taxon>
        <taxon>Gammaproteobacteria</taxon>
        <taxon>Enterobacterales</taxon>
        <taxon>Morganellaceae</taxon>
        <taxon>Photorhabdus</taxon>
    </lineage>
</organism>
<name>A0ABX0GKF5_9GAMM</name>
<evidence type="ECO:0000313" key="3">
    <source>
        <dbReference type="EMBL" id="NHB89324.1"/>
    </source>
</evidence>
<comment type="similarity">
    <text evidence="1">Belongs to the ATP-dependent AMP-binding enzyme family.</text>
</comment>
<dbReference type="Gene3D" id="3.40.50.12780">
    <property type="entry name" value="N-terminal domain of ligase-like"/>
    <property type="match status" value="1"/>
</dbReference>
<reference evidence="3 4" key="1">
    <citation type="submission" date="2018-02" db="EMBL/GenBank/DDBJ databases">
        <authorList>
            <person name="Machado R.A."/>
        </authorList>
    </citation>
    <scope>NUCLEOTIDE SEQUENCE [LARGE SCALE GENOMIC DNA]</scope>
    <source>
        <strain evidence="3 4">T327</strain>
    </source>
</reference>
<protein>
    <recommendedName>
        <fullName evidence="2">AMP-dependent synthetase/ligase domain-containing protein</fullName>
    </recommendedName>
</protein>
<dbReference type="Pfam" id="PF00501">
    <property type="entry name" value="AMP-binding"/>
    <property type="match status" value="1"/>
</dbReference>
<dbReference type="EMBL" id="PUJU01000041">
    <property type="protein sequence ID" value="NHB89324.1"/>
    <property type="molecule type" value="Genomic_DNA"/>
</dbReference>
<dbReference type="PANTHER" id="PTHR43201">
    <property type="entry name" value="ACYL-COA SYNTHETASE"/>
    <property type="match status" value="1"/>
</dbReference>
<evidence type="ECO:0000259" key="2">
    <source>
        <dbReference type="Pfam" id="PF00501"/>
    </source>
</evidence>
<proteinExistence type="inferred from homology"/>
<gene>
    <name evidence="3" type="ORF">C5471_17140</name>
</gene>
<dbReference type="SUPFAM" id="SSF56801">
    <property type="entry name" value="Acetyl-CoA synthetase-like"/>
    <property type="match status" value="1"/>
</dbReference>
<feature type="domain" description="AMP-dependent synthetase/ligase" evidence="2">
    <location>
        <begin position="42"/>
        <end position="261"/>
    </location>
</feature>